<dbReference type="PROSITE" id="PS51450">
    <property type="entry name" value="LRR"/>
    <property type="match status" value="1"/>
</dbReference>
<proteinExistence type="predicted"/>
<dbReference type="FunFam" id="3.80.10.10:FF:000095">
    <property type="entry name" value="LRR receptor-like serine/threonine-protein kinase GSO1"/>
    <property type="match status" value="1"/>
</dbReference>
<dbReference type="STRING" id="4097.A0A1S3XN76"/>
<dbReference type="GO" id="GO:0006952">
    <property type="term" value="P:defense response"/>
    <property type="evidence" value="ECO:0007669"/>
    <property type="project" value="UniProtKB-ARBA"/>
</dbReference>
<sequence>MRKREMGRILALISLFLLYVALAVQVFSFSFGHSLCSSHDSIALLQFKHSLAVADYPLLNYYDFFCPYSYPKTTSWNRSSMDCCRWDGVTCDRFTGHVIGLDLSCSKLEGTIHPNSSLFQLRHLQTLDLSLNNFSLSHIPRGIGQLVSLMHLNLSYSMFEGGIPLEISHLSNLVSLDLSYLFHLQFSQEGFNMLSRNLTKLEVLSLSLVNISSKIPMNVSSSSSLRYLDLGYGLHGEFPKSIFLLPNLETLRLSGNYDLTVSFPKFNWSSSYMLTELDLSHNNISGGLPGTLGSLKALKLMNLHWCNLVGPIPESIRNLSQITQLDLSYNHLESKIPDAFSNLQKLTFLALDGNAFTGLFPSSLVNLTKLEDLGLSDNSLSGPLPLTANRLQNLYRLVLSNNSLNGSIPSWMLSLPSLIELRLESNHLSGPLPEFKSIGNLNSLLLLNLSHNNLTGHIPVEMKKMSTLEVLDLSFNQLTGKIPEELTSLTFLAVLNLSHNHLVGPIPHSNQFNTFPDDSYFGNSDLCGFPLSNECGHHKSASVPELLVEQEEDEPSFLTEMTWKSVLIGYGCGLIFGFTVLYLIYCFERPRWFVDFFATITNELTYRTKRRGQRRRNFHRRRH</sequence>
<reference evidence="13" key="2">
    <citation type="submission" date="2025-08" db="UniProtKB">
        <authorList>
            <consortium name="RefSeq"/>
        </authorList>
    </citation>
    <scope>IDENTIFICATION</scope>
    <source>
        <tissue evidence="13">Leaf</tissue>
    </source>
</reference>
<name>A0A1S3XN76_TOBAC</name>
<keyword evidence="10" id="KW-0675">Receptor</keyword>
<dbReference type="FunFam" id="3.80.10.10:FF:000722">
    <property type="entry name" value="Leucine-rich repeat receptor-like protein kinase"/>
    <property type="match status" value="1"/>
</dbReference>
<dbReference type="GeneID" id="107766900"/>
<dbReference type="SUPFAM" id="SSF52058">
    <property type="entry name" value="L domain-like"/>
    <property type="match status" value="1"/>
</dbReference>
<dbReference type="PANTHER" id="PTHR27000">
    <property type="entry name" value="LEUCINE-RICH REPEAT RECEPTOR-LIKE PROTEIN KINASE FAMILY PROTEIN-RELATED"/>
    <property type="match status" value="1"/>
</dbReference>
<organism evidence="12 13">
    <name type="scientific">Nicotiana tabacum</name>
    <name type="common">Common tobacco</name>
    <dbReference type="NCBI Taxonomy" id="4097"/>
    <lineage>
        <taxon>Eukaryota</taxon>
        <taxon>Viridiplantae</taxon>
        <taxon>Streptophyta</taxon>
        <taxon>Embryophyta</taxon>
        <taxon>Tracheophyta</taxon>
        <taxon>Spermatophyta</taxon>
        <taxon>Magnoliopsida</taxon>
        <taxon>eudicotyledons</taxon>
        <taxon>Gunneridae</taxon>
        <taxon>Pentapetalae</taxon>
        <taxon>asterids</taxon>
        <taxon>lamiids</taxon>
        <taxon>Solanales</taxon>
        <taxon>Solanaceae</taxon>
        <taxon>Nicotianoideae</taxon>
        <taxon>Nicotianeae</taxon>
        <taxon>Nicotiana</taxon>
    </lineage>
</organism>
<evidence type="ECO:0000256" key="1">
    <source>
        <dbReference type="ARBA" id="ARBA00004162"/>
    </source>
</evidence>
<comment type="subcellular location">
    <subcellularLocation>
        <location evidence="1">Cell membrane</location>
        <topology evidence="1">Single-pass membrane protein</topology>
    </subcellularLocation>
    <subcellularLocation>
        <location evidence="2">Membrane</location>
        <topology evidence="2">Single-pass type I membrane protein</topology>
    </subcellularLocation>
</comment>
<reference evidence="12" key="1">
    <citation type="journal article" date="2014" name="Nat. Commun.">
        <title>The tobacco genome sequence and its comparison with those of tomato and potato.</title>
        <authorList>
            <person name="Sierro N."/>
            <person name="Battey J.N."/>
            <person name="Ouadi S."/>
            <person name="Bakaher N."/>
            <person name="Bovet L."/>
            <person name="Willig A."/>
            <person name="Goepfert S."/>
            <person name="Peitsch M.C."/>
            <person name="Ivanov N.V."/>
        </authorList>
    </citation>
    <scope>NUCLEOTIDE SEQUENCE [LARGE SCALE GENOMIC DNA]</scope>
</reference>
<keyword evidence="9" id="KW-0472">Membrane</keyword>
<dbReference type="Pfam" id="PF08263">
    <property type="entry name" value="LRRNT_2"/>
    <property type="match status" value="1"/>
</dbReference>
<dbReference type="RefSeq" id="XP_016441279.2">
    <property type="nucleotide sequence ID" value="XM_016585793.2"/>
</dbReference>
<dbReference type="GO" id="GO:0051707">
    <property type="term" value="P:response to other organism"/>
    <property type="evidence" value="ECO:0007669"/>
    <property type="project" value="UniProtKB-ARBA"/>
</dbReference>
<dbReference type="InterPro" id="IPR013210">
    <property type="entry name" value="LRR_N_plant-typ"/>
</dbReference>
<gene>
    <name evidence="13" type="primary">LOC107766900</name>
</gene>
<dbReference type="InterPro" id="IPR003591">
    <property type="entry name" value="Leu-rich_rpt_typical-subtyp"/>
</dbReference>
<evidence type="ECO:0000256" key="5">
    <source>
        <dbReference type="ARBA" id="ARBA00022692"/>
    </source>
</evidence>
<evidence type="ECO:0000313" key="12">
    <source>
        <dbReference type="Proteomes" id="UP000790787"/>
    </source>
</evidence>
<dbReference type="Pfam" id="PF00560">
    <property type="entry name" value="LRR_1"/>
    <property type="match status" value="5"/>
</dbReference>
<evidence type="ECO:0000256" key="7">
    <source>
        <dbReference type="ARBA" id="ARBA00022737"/>
    </source>
</evidence>
<dbReference type="PANTHER" id="PTHR27000:SF803">
    <property type="entry name" value="RECEPTOR-LIKE PROTEIN 45"/>
    <property type="match status" value="1"/>
</dbReference>
<keyword evidence="6" id="KW-0732">Signal</keyword>
<dbReference type="SMART" id="SM00369">
    <property type="entry name" value="LRR_TYP"/>
    <property type="match status" value="8"/>
</dbReference>
<evidence type="ECO:0000256" key="3">
    <source>
        <dbReference type="ARBA" id="ARBA00022553"/>
    </source>
</evidence>
<dbReference type="OrthoDB" id="1263993at2759"/>
<evidence type="ECO:0000256" key="10">
    <source>
        <dbReference type="ARBA" id="ARBA00023170"/>
    </source>
</evidence>
<evidence type="ECO:0000256" key="8">
    <source>
        <dbReference type="ARBA" id="ARBA00022989"/>
    </source>
</evidence>
<dbReference type="GO" id="GO:0005886">
    <property type="term" value="C:plasma membrane"/>
    <property type="evidence" value="ECO:0007669"/>
    <property type="project" value="UniProtKB-SubCell"/>
</dbReference>
<dbReference type="KEGG" id="nta:107766900"/>
<dbReference type="PRINTS" id="PR00019">
    <property type="entry name" value="LEURICHRPT"/>
</dbReference>
<keyword evidence="4" id="KW-0433">Leucine-rich repeat</keyword>
<evidence type="ECO:0000256" key="11">
    <source>
        <dbReference type="ARBA" id="ARBA00023180"/>
    </source>
</evidence>
<evidence type="ECO:0000256" key="9">
    <source>
        <dbReference type="ARBA" id="ARBA00023136"/>
    </source>
</evidence>
<keyword evidence="11" id="KW-0325">Glycoprotein</keyword>
<dbReference type="InterPro" id="IPR032675">
    <property type="entry name" value="LRR_dom_sf"/>
</dbReference>
<dbReference type="AlphaFoldDB" id="A0A1S3XN76"/>
<dbReference type="PaxDb" id="4097-A0A1S3XN76"/>
<dbReference type="OMA" id="PWETIRV"/>
<keyword evidence="12" id="KW-1185">Reference proteome</keyword>
<dbReference type="RefSeq" id="XP_016441279.1">
    <property type="nucleotide sequence ID" value="XM_016585793.1"/>
</dbReference>
<evidence type="ECO:0000313" key="13">
    <source>
        <dbReference type="RefSeq" id="XP_016441279.2"/>
    </source>
</evidence>
<evidence type="ECO:0000256" key="4">
    <source>
        <dbReference type="ARBA" id="ARBA00022614"/>
    </source>
</evidence>
<dbReference type="Pfam" id="PF13855">
    <property type="entry name" value="LRR_8"/>
    <property type="match status" value="1"/>
</dbReference>
<keyword evidence="3" id="KW-0597">Phosphoprotein</keyword>
<protein>
    <submittedName>
        <fullName evidence="13">Uncharacterized protein LOC107766900</fullName>
    </submittedName>
</protein>
<dbReference type="SUPFAM" id="SSF52047">
    <property type="entry name" value="RNI-like"/>
    <property type="match status" value="1"/>
</dbReference>
<evidence type="ECO:0000256" key="2">
    <source>
        <dbReference type="ARBA" id="ARBA00004479"/>
    </source>
</evidence>
<keyword evidence="7" id="KW-0677">Repeat</keyword>
<dbReference type="Proteomes" id="UP000790787">
    <property type="component" value="Chromosome 7"/>
</dbReference>
<evidence type="ECO:0000256" key="6">
    <source>
        <dbReference type="ARBA" id="ARBA00022729"/>
    </source>
</evidence>
<dbReference type="Gene3D" id="3.80.10.10">
    <property type="entry name" value="Ribonuclease Inhibitor"/>
    <property type="match status" value="4"/>
</dbReference>
<keyword evidence="8" id="KW-1133">Transmembrane helix</keyword>
<dbReference type="SMR" id="A0A1S3XN76"/>
<keyword evidence="5" id="KW-0812">Transmembrane</keyword>
<accession>A0A1S3XN76</accession>
<dbReference type="InterPro" id="IPR001611">
    <property type="entry name" value="Leu-rich_rpt"/>
</dbReference>